<evidence type="ECO:0000313" key="3">
    <source>
        <dbReference type="Proteomes" id="UP000256405"/>
    </source>
</evidence>
<dbReference type="EMBL" id="QUNF01000019">
    <property type="protein sequence ID" value="REG83139.1"/>
    <property type="molecule type" value="Genomic_DNA"/>
</dbReference>
<gene>
    <name evidence="2" type="ORF">C8N25_119103</name>
</gene>
<dbReference type="Proteomes" id="UP000256405">
    <property type="component" value="Unassembled WGS sequence"/>
</dbReference>
<keyword evidence="3" id="KW-1185">Reference proteome</keyword>
<protein>
    <submittedName>
        <fullName evidence="2">Uncharacterized protein</fullName>
    </submittedName>
</protein>
<evidence type="ECO:0000256" key="1">
    <source>
        <dbReference type="SAM" id="Phobius"/>
    </source>
</evidence>
<feature type="transmembrane region" description="Helical" evidence="1">
    <location>
        <begin position="12"/>
        <end position="29"/>
    </location>
</feature>
<organism evidence="2 3">
    <name type="scientific">Algoriphagus antarcticus</name>
    <dbReference type="NCBI Taxonomy" id="238540"/>
    <lineage>
        <taxon>Bacteria</taxon>
        <taxon>Pseudomonadati</taxon>
        <taxon>Bacteroidota</taxon>
        <taxon>Cytophagia</taxon>
        <taxon>Cytophagales</taxon>
        <taxon>Cyclobacteriaceae</taxon>
        <taxon>Algoriphagus</taxon>
    </lineage>
</organism>
<keyword evidence="1" id="KW-1133">Transmembrane helix</keyword>
<reference evidence="2 3" key="1">
    <citation type="submission" date="2018-08" db="EMBL/GenBank/DDBJ databases">
        <title>Genomic Encyclopedia of Archaeal and Bacterial Type Strains, Phase II (KMG-II): from individual species to whole genera.</title>
        <authorList>
            <person name="Goeker M."/>
        </authorList>
    </citation>
    <scope>NUCLEOTIDE SEQUENCE [LARGE SCALE GENOMIC DNA]</scope>
    <source>
        <strain evidence="2 3">DSM 15986</strain>
    </source>
</reference>
<comment type="caution">
    <text evidence="2">The sequence shown here is derived from an EMBL/GenBank/DDBJ whole genome shotgun (WGS) entry which is preliminary data.</text>
</comment>
<evidence type="ECO:0000313" key="2">
    <source>
        <dbReference type="EMBL" id="REG83139.1"/>
    </source>
</evidence>
<keyword evidence="1" id="KW-0472">Membrane</keyword>
<dbReference type="AlphaFoldDB" id="A0A3E0DM36"/>
<proteinExistence type="predicted"/>
<name>A0A3E0DM36_9BACT</name>
<keyword evidence="1" id="KW-0812">Transmembrane</keyword>
<sequence length="44" mass="5067">MAMILIETKMALYPAITLTMVFEIINGMSKTATMTDKRMEELKR</sequence>
<accession>A0A3E0DM36</accession>